<evidence type="ECO:0000313" key="2">
    <source>
        <dbReference type="Proteomes" id="UP001732700"/>
    </source>
</evidence>
<reference evidence="1" key="1">
    <citation type="submission" date="2021-05" db="EMBL/GenBank/DDBJ databases">
        <authorList>
            <person name="Scholz U."/>
            <person name="Mascher M."/>
            <person name="Fiebig A."/>
        </authorList>
    </citation>
    <scope>NUCLEOTIDE SEQUENCE [LARGE SCALE GENOMIC DNA]</scope>
</reference>
<evidence type="ECO:0000313" key="1">
    <source>
        <dbReference type="EnsemblPlants" id="AVESA.00010b.r2.1CG0086680.1.CDS"/>
    </source>
</evidence>
<name>A0ACD5TN48_AVESA</name>
<proteinExistence type="predicted"/>
<keyword evidence="2" id="KW-1185">Reference proteome</keyword>
<dbReference type="EnsemblPlants" id="AVESA.00010b.r2.1CG0086680.1">
    <property type="protein sequence ID" value="AVESA.00010b.r2.1CG0086680.1.CDS"/>
    <property type="gene ID" value="AVESA.00010b.r2.1CG0086680"/>
</dbReference>
<dbReference type="Proteomes" id="UP001732700">
    <property type="component" value="Chromosome 1C"/>
</dbReference>
<organism evidence="1 2">
    <name type="scientific">Avena sativa</name>
    <name type="common">Oat</name>
    <dbReference type="NCBI Taxonomy" id="4498"/>
    <lineage>
        <taxon>Eukaryota</taxon>
        <taxon>Viridiplantae</taxon>
        <taxon>Streptophyta</taxon>
        <taxon>Embryophyta</taxon>
        <taxon>Tracheophyta</taxon>
        <taxon>Spermatophyta</taxon>
        <taxon>Magnoliopsida</taxon>
        <taxon>Liliopsida</taxon>
        <taxon>Poales</taxon>
        <taxon>Poaceae</taxon>
        <taxon>BOP clade</taxon>
        <taxon>Pooideae</taxon>
        <taxon>Poodae</taxon>
        <taxon>Poeae</taxon>
        <taxon>Poeae Chloroplast Group 1 (Aveneae type)</taxon>
        <taxon>Aveninae</taxon>
        <taxon>Avena</taxon>
    </lineage>
</organism>
<sequence>MGTSFSSATTDHIAVYNPLTRALHLFPIPPDEMRENTCVEYHVLSPEEDKGPLRVISVCHKNSGAQAAVLTSETRKWQIFPWVDAASMEPALQPRDEKYSSDNGKLVNGLIYWIEARQTSARVLNTTTLQFSRIDLLPHIQGQGAFTAGETRAGKLCIVCTVKLTLFVWFWRADEDGIERWMLHKTFPLLWAIYELTYCSFDLHKLQILTIVNGFVYLSIYHEPDHDVWFLSFCLETEKLDKLCPILHPDRLCPYIMAWPPSLVLNKPSSSS</sequence>
<reference evidence="1" key="2">
    <citation type="submission" date="2025-09" db="UniProtKB">
        <authorList>
            <consortium name="EnsemblPlants"/>
        </authorList>
    </citation>
    <scope>IDENTIFICATION</scope>
</reference>
<protein>
    <submittedName>
        <fullName evidence="1">Uncharacterized protein</fullName>
    </submittedName>
</protein>
<accession>A0ACD5TN48</accession>